<dbReference type="OrthoDB" id="4026416at2759"/>
<evidence type="ECO:0000259" key="1">
    <source>
        <dbReference type="Pfam" id="PF07727"/>
    </source>
</evidence>
<dbReference type="HOGENOM" id="CLU_417374_0_0_1"/>
<dbReference type="STRING" id="1245528.M3J0M0"/>
<feature type="domain" description="Reverse transcriptase Ty1/copia-type" evidence="1">
    <location>
        <begin position="159"/>
        <end position="401"/>
    </location>
</feature>
<dbReference type="AlphaFoldDB" id="M3J0M0"/>
<gene>
    <name evidence="2" type="ORF">G210_4412</name>
</gene>
<keyword evidence="3" id="KW-1185">Reference proteome</keyword>
<reference evidence="2 3" key="1">
    <citation type="submission" date="2013-02" db="EMBL/GenBank/DDBJ databases">
        <title>Genome sequence of Candida maltosa Xu316, a potential industrial strain for xylitol and ethanol production.</title>
        <authorList>
            <person name="Yu J."/>
            <person name="Wang Q."/>
            <person name="Geng X."/>
            <person name="Bao W."/>
            <person name="He P."/>
            <person name="Cai J."/>
        </authorList>
    </citation>
    <scope>NUCLEOTIDE SEQUENCE [LARGE SCALE GENOMIC DNA]</scope>
    <source>
        <strain evidence="3">Xu316</strain>
    </source>
</reference>
<dbReference type="PANTHER" id="PTHR11439:SF498">
    <property type="entry name" value="DNAK FAMILY PROTEIN"/>
    <property type="match status" value="1"/>
</dbReference>
<evidence type="ECO:0000313" key="2">
    <source>
        <dbReference type="EMBL" id="EMG45403.1"/>
    </source>
</evidence>
<sequence>MSTDLLGNLCNETAKFQESTSTESLDIEKQYYIDYNLDIMNPPKEYTIQNVTDFDPSWDEENQYFKKQLDKSINGKHGPKITSIFYPNEEESIVGKILTPSEFTYNIAGIKKIRTGVNQKVDIKILYDGYGNDRRDINETHWRQAKTRALDNLIRNRQIEILKAPSNVQLHETNWRYFHTVKSATREGTFTARIVTKGKRSVNGLACTPNEIQETAFCTATYRVLTAIAAEKNYKIHHIDILGTNVSESSQNLTVGTHYFQPPPGTYSDDSVCWKISGFLPDLCQHKFNWTNHIQEILLKMGLKRGILFEGLFRGCIYNECLYVSVLVDDLFVVASSQEIFDDFYKILGTYLELSYKGLVVNFAGMEFNQTETGIRISAEKYIDTISELTNLNDFSSVNMPRTIIEKDVLNNELLQEPLKSTYQKLTNRLIWIAGTVHPSISYATRMLSGKPPTISDFESLIHCIKYLQNHKTQFIDYRQRVDKLKNKYVIHAFCDGPFTPQFRTESVVGYVFYLNGNIVSWEITKSGTLARCSKDANLTAVLKTYETGEHVDNVLSDLGLDVGNVSIFQDDPTLDDLIINRNLSHRYSEFDIQLKYLRERELDFHTLAVEYIPPEQNFTQILTRNITEAEFENFNTKMLSGSGYLDNKDVKALVDQ</sequence>
<dbReference type="PANTHER" id="PTHR11439">
    <property type="entry name" value="GAG-POL-RELATED RETROTRANSPOSON"/>
    <property type="match status" value="1"/>
</dbReference>
<accession>M3J0M0</accession>
<proteinExistence type="predicted"/>
<dbReference type="InterPro" id="IPR013103">
    <property type="entry name" value="RVT_2"/>
</dbReference>
<dbReference type="Proteomes" id="UP000011777">
    <property type="component" value="Unassembled WGS sequence"/>
</dbReference>
<dbReference type="EMBL" id="AOGT01002500">
    <property type="protein sequence ID" value="EMG45403.1"/>
    <property type="molecule type" value="Genomic_DNA"/>
</dbReference>
<dbReference type="eggNOG" id="KOG0017">
    <property type="taxonomic scope" value="Eukaryota"/>
</dbReference>
<name>M3J0M0_CANMX</name>
<comment type="caution">
    <text evidence="2">The sequence shown here is derived from an EMBL/GenBank/DDBJ whole genome shotgun (WGS) entry which is preliminary data.</text>
</comment>
<dbReference type="OMA" id="DINETHW"/>
<evidence type="ECO:0000313" key="3">
    <source>
        <dbReference type="Proteomes" id="UP000011777"/>
    </source>
</evidence>
<dbReference type="Pfam" id="PF07727">
    <property type="entry name" value="RVT_2"/>
    <property type="match status" value="1"/>
</dbReference>
<organism evidence="2 3">
    <name type="scientific">Candida maltosa (strain Xu316)</name>
    <name type="common">Yeast</name>
    <dbReference type="NCBI Taxonomy" id="1245528"/>
    <lineage>
        <taxon>Eukaryota</taxon>
        <taxon>Fungi</taxon>
        <taxon>Dikarya</taxon>
        <taxon>Ascomycota</taxon>
        <taxon>Saccharomycotina</taxon>
        <taxon>Pichiomycetes</taxon>
        <taxon>Debaryomycetaceae</taxon>
        <taxon>Candida/Lodderomyces clade</taxon>
        <taxon>Candida</taxon>
    </lineage>
</organism>
<protein>
    <recommendedName>
        <fullName evidence="1">Reverse transcriptase Ty1/copia-type domain-containing protein</fullName>
    </recommendedName>
</protein>